<feature type="domain" description="2,4-diaminopentanoate dehydrogenase C-terminal" evidence="1">
    <location>
        <begin position="139"/>
        <end position="345"/>
    </location>
</feature>
<comment type="caution">
    <text evidence="2">The sequence shown here is derived from an EMBL/GenBank/DDBJ whole genome shotgun (WGS) entry which is preliminary data.</text>
</comment>
<evidence type="ECO:0000259" key="1">
    <source>
        <dbReference type="Pfam" id="PF19328"/>
    </source>
</evidence>
<organism evidence="2 3">
    <name type="scientific">Novosphingobium aureum</name>
    <dbReference type="NCBI Taxonomy" id="2792964"/>
    <lineage>
        <taxon>Bacteria</taxon>
        <taxon>Pseudomonadati</taxon>
        <taxon>Pseudomonadota</taxon>
        <taxon>Alphaproteobacteria</taxon>
        <taxon>Sphingomonadales</taxon>
        <taxon>Sphingomonadaceae</taxon>
        <taxon>Novosphingobium</taxon>
    </lineage>
</organism>
<dbReference type="AlphaFoldDB" id="A0A931MMF4"/>
<dbReference type="InterPro" id="IPR045760">
    <property type="entry name" value="DAP_DH_C"/>
</dbReference>
<sequence>MKPLKIVQWTTGKVGTCALRAILDDPRLTLLGVYAYSAEKAGRDAGSLCGRPDCGVLASDDVEALIALSPDAVVYTPFMADLDHLESLLRAGIDVVSTNLLLNCGGLVGATRERLEAACAAGGSSLLVTGVNPGWINHVTASLTAVCRELDCVTIAESTDVSNYASKETWDAMGIGRSETDAQVLAVAQGAMVSFRDAALGLARSLGLELDELDFTIEHARAARDVDLGFMQIAQGSYGALRSAWVGRIDGKPVVTTSVAWYLTPALEEDWHFDDEHYHVSITGEPGVDVRIRFVAPQWSGGDWSVLTALPAVNAIGEVVCARPGILGLEDIGLVAAPAGEWRKASAAG</sequence>
<reference evidence="2" key="1">
    <citation type="submission" date="2020-11" db="EMBL/GenBank/DDBJ databases">
        <title>Novosphingobium aureum sp. nov., a marine bacterium isolated from sediment of a salt flat.</title>
        <authorList>
            <person name="Yoo Y."/>
            <person name="Kim J.-J."/>
        </authorList>
    </citation>
    <scope>NUCLEOTIDE SEQUENCE</scope>
    <source>
        <strain evidence="2">YJ-S2-02</strain>
    </source>
</reference>
<protein>
    <recommendedName>
        <fullName evidence="1">2,4-diaminopentanoate dehydrogenase C-terminal domain-containing protein</fullName>
    </recommendedName>
</protein>
<gene>
    <name evidence="2" type="ORF">I5E68_15675</name>
</gene>
<dbReference type="Proteomes" id="UP000617634">
    <property type="component" value="Unassembled WGS sequence"/>
</dbReference>
<evidence type="ECO:0000313" key="3">
    <source>
        <dbReference type="Proteomes" id="UP000617634"/>
    </source>
</evidence>
<dbReference type="Gene3D" id="3.40.50.720">
    <property type="entry name" value="NAD(P)-binding Rossmann-like Domain"/>
    <property type="match status" value="1"/>
</dbReference>
<dbReference type="Pfam" id="PF19328">
    <property type="entry name" value="DAP_DH_C"/>
    <property type="match status" value="1"/>
</dbReference>
<name>A0A931MMF4_9SPHN</name>
<keyword evidence="3" id="KW-1185">Reference proteome</keyword>
<proteinExistence type="predicted"/>
<evidence type="ECO:0000313" key="2">
    <source>
        <dbReference type="EMBL" id="MBH0114384.1"/>
    </source>
</evidence>
<dbReference type="SUPFAM" id="SSF51735">
    <property type="entry name" value="NAD(P)-binding Rossmann-fold domains"/>
    <property type="match status" value="1"/>
</dbReference>
<dbReference type="CDD" id="cd24146">
    <property type="entry name" value="nat-AmDH_N_like"/>
    <property type="match status" value="1"/>
</dbReference>
<dbReference type="InterPro" id="IPR036291">
    <property type="entry name" value="NAD(P)-bd_dom_sf"/>
</dbReference>
<dbReference type="EMBL" id="JADZGI010000003">
    <property type="protein sequence ID" value="MBH0114384.1"/>
    <property type="molecule type" value="Genomic_DNA"/>
</dbReference>
<accession>A0A931MMF4</accession>